<evidence type="ECO:0000256" key="3">
    <source>
        <dbReference type="ARBA" id="ARBA00022692"/>
    </source>
</evidence>
<feature type="repeat" description="Solcar" evidence="6">
    <location>
        <begin position="1"/>
        <end position="66"/>
    </location>
</feature>
<keyword evidence="3 6" id="KW-0812">Transmembrane</keyword>
<dbReference type="PROSITE" id="PS50920">
    <property type="entry name" value="SOLCAR"/>
    <property type="match status" value="3"/>
</dbReference>
<proteinExistence type="inferred from homology"/>
<evidence type="ECO:0000256" key="4">
    <source>
        <dbReference type="ARBA" id="ARBA00022737"/>
    </source>
</evidence>
<dbReference type="SUPFAM" id="SSF103506">
    <property type="entry name" value="Mitochondrial carrier"/>
    <property type="match status" value="1"/>
</dbReference>
<comment type="similarity">
    <text evidence="7">Belongs to the mitochondrial carrier (TC 2.A.29) family.</text>
</comment>
<accession>A0A7S2W713</accession>
<evidence type="ECO:0000256" key="7">
    <source>
        <dbReference type="RuleBase" id="RU000488"/>
    </source>
</evidence>
<dbReference type="Gene3D" id="1.50.40.10">
    <property type="entry name" value="Mitochondrial carrier domain"/>
    <property type="match status" value="2"/>
</dbReference>
<dbReference type="AlphaFoldDB" id="A0A7S2W713"/>
<dbReference type="PANTHER" id="PTHR24089">
    <property type="entry name" value="SOLUTE CARRIER FAMILY 25"/>
    <property type="match status" value="1"/>
</dbReference>
<evidence type="ECO:0008006" key="9">
    <source>
        <dbReference type="Google" id="ProtNLM"/>
    </source>
</evidence>
<dbReference type="InterPro" id="IPR023395">
    <property type="entry name" value="MCP_dom_sf"/>
</dbReference>
<keyword evidence="2 7" id="KW-0813">Transport</keyword>
<dbReference type="InterPro" id="IPR002067">
    <property type="entry name" value="MCP"/>
</dbReference>
<feature type="repeat" description="Solcar" evidence="6">
    <location>
        <begin position="197"/>
        <end position="286"/>
    </location>
</feature>
<dbReference type="GO" id="GO:0016020">
    <property type="term" value="C:membrane"/>
    <property type="evidence" value="ECO:0007669"/>
    <property type="project" value="UniProtKB-SubCell"/>
</dbReference>
<gene>
    <name evidence="8" type="ORF">EANT1437_LOCUS6881</name>
</gene>
<keyword evidence="5 6" id="KW-0472">Membrane</keyword>
<sequence>MLTAPLDLLKIRWQLGKEGSMFQTVENMVRKEGGVSSLYRGNVAATYLWVGYAVIQFSLYERTHAWLSHSQLERPKSSLKLPPLIKPIHNWIGSNPTATAFCAGGTAGICATMATYPFDIARTTFAAQGLTDATTKTASSLGFKPPRSLLEFGKQTFQKNGIRGFFVGSGPAILQIIPYMGINFALYDYLSSNQKCINVSQSGWAGAIAGGTSKLLVYPLDTVKKRLQAQAYFGQQPYKQNMLDCMVYIAKNEGIASFYKGLVPSVIKSMAATGFTFAFYAFAKKNLETIHDSLNNRNQPSPQSSRK</sequence>
<evidence type="ECO:0000256" key="5">
    <source>
        <dbReference type="ARBA" id="ARBA00023136"/>
    </source>
</evidence>
<feature type="repeat" description="Solcar" evidence="6">
    <location>
        <begin position="95"/>
        <end position="193"/>
    </location>
</feature>
<dbReference type="InterPro" id="IPR018108">
    <property type="entry name" value="MCP_transmembrane"/>
</dbReference>
<reference evidence="8" key="1">
    <citation type="submission" date="2021-01" db="EMBL/GenBank/DDBJ databases">
        <authorList>
            <person name="Corre E."/>
            <person name="Pelletier E."/>
            <person name="Niang G."/>
            <person name="Scheremetjew M."/>
            <person name="Finn R."/>
            <person name="Kale V."/>
            <person name="Holt S."/>
            <person name="Cochrane G."/>
            <person name="Meng A."/>
            <person name="Brown T."/>
            <person name="Cohen L."/>
        </authorList>
    </citation>
    <scope>NUCLEOTIDE SEQUENCE</scope>
    <source>
        <strain evidence="8">CCMP1452</strain>
    </source>
</reference>
<evidence type="ECO:0000256" key="2">
    <source>
        <dbReference type="ARBA" id="ARBA00022448"/>
    </source>
</evidence>
<dbReference type="PRINTS" id="PR00926">
    <property type="entry name" value="MITOCARRIER"/>
</dbReference>
<evidence type="ECO:0000256" key="6">
    <source>
        <dbReference type="PROSITE-ProRule" id="PRU00282"/>
    </source>
</evidence>
<comment type="subcellular location">
    <subcellularLocation>
        <location evidence="1">Membrane</location>
        <topology evidence="1">Multi-pass membrane protein</topology>
    </subcellularLocation>
</comment>
<protein>
    <recommendedName>
        <fullName evidence="9">Mitochondrial carrier protein</fullName>
    </recommendedName>
</protein>
<name>A0A7S2W713_9STRA</name>
<dbReference type="EMBL" id="HBHI01013420">
    <property type="protein sequence ID" value="CAD9670794.1"/>
    <property type="molecule type" value="Transcribed_RNA"/>
</dbReference>
<evidence type="ECO:0000256" key="1">
    <source>
        <dbReference type="ARBA" id="ARBA00004141"/>
    </source>
</evidence>
<dbReference type="GO" id="GO:0055085">
    <property type="term" value="P:transmembrane transport"/>
    <property type="evidence" value="ECO:0007669"/>
    <property type="project" value="InterPro"/>
</dbReference>
<keyword evidence="4" id="KW-0677">Repeat</keyword>
<organism evidence="8">
    <name type="scientific">Eucampia antarctica</name>
    <dbReference type="NCBI Taxonomy" id="49252"/>
    <lineage>
        <taxon>Eukaryota</taxon>
        <taxon>Sar</taxon>
        <taxon>Stramenopiles</taxon>
        <taxon>Ochrophyta</taxon>
        <taxon>Bacillariophyta</taxon>
        <taxon>Mediophyceae</taxon>
        <taxon>Biddulphiophycidae</taxon>
        <taxon>Hemiaulales</taxon>
        <taxon>Hemiaulaceae</taxon>
        <taxon>Eucampia</taxon>
    </lineage>
</organism>
<evidence type="ECO:0000313" key="8">
    <source>
        <dbReference type="EMBL" id="CAD9670794.1"/>
    </source>
</evidence>
<dbReference type="Pfam" id="PF00153">
    <property type="entry name" value="Mito_carr"/>
    <property type="match status" value="3"/>
</dbReference>